<dbReference type="InterPro" id="IPR029068">
    <property type="entry name" value="Glyas_Bleomycin-R_OHBP_Dase"/>
</dbReference>
<dbReference type="PROSITE" id="PS51819">
    <property type="entry name" value="VOC"/>
    <property type="match status" value="1"/>
</dbReference>
<dbReference type="PANTHER" id="PTHR36503">
    <property type="entry name" value="BLR2520 PROTEIN"/>
    <property type="match status" value="1"/>
</dbReference>
<reference evidence="2 3" key="1">
    <citation type="journal article" date="2019" name="Int. J. Syst. Evol. Microbiol.">
        <title>The Global Catalogue of Microorganisms (GCM) 10K type strain sequencing project: providing services to taxonomists for standard genome sequencing and annotation.</title>
        <authorList>
            <consortium name="The Broad Institute Genomics Platform"/>
            <consortium name="The Broad Institute Genome Sequencing Center for Infectious Disease"/>
            <person name="Wu L."/>
            <person name="Ma J."/>
        </authorList>
    </citation>
    <scope>NUCLEOTIDE SEQUENCE [LARGE SCALE GENOMIC DNA]</scope>
    <source>
        <strain evidence="2 3">DT55</strain>
    </source>
</reference>
<dbReference type="SUPFAM" id="SSF54593">
    <property type="entry name" value="Glyoxalase/Bleomycin resistance protein/Dihydroxybiphenyl dioxygenase"/>
    <property type="match status" value="1"/>
</dbReference>
<organism evidence="2 3">
    <name type="scientific">Halobaculum marinum</name>
    <dbReference type="NCBI Taxonomy" id="3031996"/>
    <lineage>
        <taxon>Archaea</taxon>
        <taxon>Methanobacteriati</taxon>
        <taxon>Methanobacteriota</taxon>
        <taxon>Stenosarchaea group</taxon>
        <taxon>Halobacteria</taxon>
        <taxon>Halobacteriales</taxon>
        <taxon>Haloferacaceae</taxon>
        <taxon>Halobaculum</taxon>
    </lineage>
</organism>
<proteinExistence type="predicted"/>
<dbReference type="Proteomes" id="UP001596388">
    <property type="component" value="Unassembled WGS sequence"/>
</dbReference>
<accession>A0ABD5WUS0</accession>
<dbReference type="GeneID" id="79270081"/>
<dbReference type="InterPro" id="IPR004360">
    <property type="entry name" value="Glyas_Fos-R_dOase_dom"/>
</dbReference>
<dbReference type="Gene3D" id="3.10.180.10">
    <property type="entry name" value="2,3-Dihydroxybiphenyl 1,2-Dioxygenase, domain 1"/>
    <property type="match status" value="1"/>
</dbReference>
<dbReference type="EMBL" id="JBHTAG010000002">
    <property type="protein sequence ID" value="MFC7096036.1"/>
    <property type="molecule type" value="Genomic_DNA"/>
</dbReference>
<sequence length="135" mass="14231">MDPHISIVTLGVDDLATATSFYEDGLGLPRHDGDDDGDIVFFDLRGTWLALYLREELAADAGVEAAGEGFSGVTLAHNVDSEARVDEVLAAAERAGATVQKRAAATDWGGYSGYFADPDGHLWEVAYAPGFSPGP</sequence>
<protein>
    <submittedName>
        <fullName evidence="2">VOC family protein</fullName>
    </submittedName>
</protein>
<gene>
    <name evidence="2" type="ORF">ACFQKD_01860</name>
</gene>
<keyword evidence="3" id="KW-1185">Reference proteome</keyword>
<evidence type="ECO:0000313" key="2">
    <source>
        <dbReference type="EMBL" id="MFC7096036.1"/>
    </source>
</evidence>
<name>A0ABD5WUS0_9EURY</name>
<feature type="domain" description="VOC" evidence="1">
    <location>
        <begin position="4"/>
        <end position="128"/>
    </location>
</feature>
<dbReference type="RefSeq" id="WP_276236481.1">
    <property type="nucleotide sequence ID" value="NZ_CP119989.1"/>
</dbReference>
<evidence type="ECO:0000259" key="1">
    <source>
        <dbReference type="PROSITE" id="PS51819"/>
    </source>
</evidence>
<comment type="caution">
    <text evidence="2">The sequence shown here is derived from an EMBL/GenBank/DDBJ whole genome shotgun (WGS) entry which is preliminary data.</text>
</comment>
<dbReference type="Pfam" id="PF00903">
    <property type="entry name" value="Glyoxalase"/>
    <property type="match status" value="1"/>
</dbReference>
<dbReference type="InterPro" id="IPR037523">
    <property type="entry name" value="VOC_core"/>
</dbReference>
<evidence type="ECO:0000313" key="3">
    <source>
        <dbReference type="Proteomes" id="UP001596388"/>
    </source>
</evidence>
<dbReference type="PANTHER" id="PTHR36503:SF1">
    <property type="entry name" value="BLR2520 PROTEIN"/>
    <property type="match status" value="1"/>
</dbReference>
<dbReference type="AlphaFoldDB" id="A0ABD5WUS0"/>
<dbReference type="CDD" id="cd07251">
    <property type="entry name" value="VOC_like"/>
    <property type="match status" value="1"/>
</dbReference>